<gene>
    <name evidence="7" type="ORF">DdX_10262</name>
</gene>
<proteinExistence type="predicted"/>
<evidence type="ECO:0000256" key="1">
    <source>
        <dbReference type="ARBA" id="ARBA00004370"/>
    </source>
</evidence>
<keyword evidence="2 5" id="KW-0812">Transmembrane</keyword>
<evidence type="ECO:0000256" key="4">
    <source>
        <dbReference type="ARBA" id="ARBA00023136"/>
    </source>
</evidence>
<evidence type="ECO:0000313" key="8">
    <source>
        <dbReference type="Proteomes" id="UP001201812"/>
    </source>
</evidence>
<sequence length="330" mass="38024">MSEFGAEYPNYLFYQTFKDKGHAFELFLVLVPNYVFAPLCWVFNSVLIYITYKNKHLHASINFLLAILALCDFCYKLNDIPSFVVITSGRNFIPLLTCFYCQVIPLYGLLGVFLFTAIIALDRTILLLFPLRHRRLNVKWYTLFYASASFLYITWIVSKAYMFARAHSDWPVVCTMEDTFLNEVGEFISYLGILELIIAVVLYMIILVGFQCCVGQSYNGQDRRLLKSLSVIFFIIIFVYALNIIVRLVLPVFHLDPITYRLTTIILGLPINIDVTAGPVVLYIFSTEYRRAIQDFCSDVLAKIRGQKRTIQVQSSLVLQNPFMQTQTAV</sequence>
<evidence type="ECO:0000313" key="7">
    <source>
        <dbReference type="EMBL" id="KAI1711383.1"/>
    </source>
</evidence>
<dbReference type="AlphaFoldDB" id="A0AAD4MZK7"/>
<evidence type="ECO:0000256" key="5">
    <source>
        <dbReference type="SAM" id="Phobius"/>
    </source>
</evidence>
<dbReference type="SMART" id="SM01381">
    <property type="entry name" value="7TM_GPCR_Srsx"/>
    <property type="match status" value="1"/>
</dbReference>
<evidence type="ECO:0000256" key="3">
    <source>
        <dbReference type="ARBA" id="ARBA00022989"/>
    </source>
</evidence>
<protein>
    <submittedName>
        <fullName evidence="7">Serpentine type 7TM GPCR chemoreceptor srsx domain-containing protein</fullName>
    </submittedName>
</protein>
<keyword evidence="8" id="KW-1185">Reference proteome</keyword>
<feature type="transmembrane region" description="Helical" evidence="5">
    <location>
        <begin position="34"/>
        <end position="52"/>
    </location>
</feature>
<feature type="transmembrane region" description="Helical" evidence="5">
    <location>
        <begin position="187"/>
        <end position="210"/>
    </location>
</feature>
<dbReference type="InterPro" id="IPR019424">
    <property type="entry name" value="7TM_GPCR_Srsx"/>
</dbReference>
<feature type="transmembrane region" description="Helical" evidence="5">
    <location>
        <begin position="231"/>
        <end position="250"/>
    </location>
</feature>
<feature type="transmembrane region" description="Helical" evidence="5">
    <location>
        <begin position="142"/>
        <end position="162"/>
    </location>
</feature>
<comment type="caution">
    <text evidence="7">The sequence shown here is derived from an EMBL/GenBank/DDBJ whole genome shotgun (WGS) entry which is preliminary data.</text>
</comment>
<dbReference type="GO" id="GO:0004930">
    <property type="term" value="F:G protein-coupled receptor activity"/>
    <property type="evidence" value="ECO:0007669"/>
    <property type="project" value="InterPro"/>
</dbReference>
<dbReference type="Gene3D" id="1.20.1070.10">
    <property type="entry name" value="Rhodopsin 7-helix transmembrane proteins"/>
    <property type="match status" value="1"/>
</dbReference>
<dbReference type="EMBL" id="JAKKPZ010000022">
    <property type="protein sequence ID" value="KAI1711383.1"/>
    <property type="molecule type" value="Genomic_DNA"/>
</dbReference>
<dbReference type="Pfam" id="PF10320">
    <property type="entry name" value="7TM_GPCR_Srsx"/>
    <property type="match status" value="1"/>
</dbReference>
<dbReference type="PANTHER" id="PTHR23360">
    <property type="entry name" value="G-PROTEIN COUPLED RECEPTORS FAMILY 1 PROFILE DOMAIN-CONTAINING PROTEIN-RELATED"/>
    <property type="match status" value="1"/>
</dbReference>
<accession>A0AAD4MZK7</accession>
<dbReference type="CDD" id="cd00637">
    <property type="entry name" value="7tm_classA_rhodopsin-like"/>
    <property type="match status" value="1"/>
</dbReference>
<feature type="transmembrane region" description="Helical" evidence="5">
    <location>
        <begin position="93"/>
        <end position="121"/>
    </location>
</feature>
<evidence type="ECO:0000256" key="2">
    <source>
        <dbReference type="ARBA" id="ARBA00022692"/>
    </source>
</evidence>
<dbReference type="PROSITE" id="PS50262">
    <property type="entry name" value="G_PROTEIN_RECEP_F1_2"/>
    <property type="match status" value="1"/>
</dbReference>
<dbReference type="InterPro" id="IPR047130">
    <property type="entry name" value="7TM_GPCR_Srsx_nematod"/>
</dbReference>
<dbReference type="InterPro" id="IPR017452">
    <property type="entry name" value="GPCR_Rhodpsn_7TM"/>
</dbReference>
<keyword evidence="3 5" id="KW-1133">Transmembrane helix</keyword>
<reference evidence="7" key="1">
    <citation type="submission" date="2022-01" db="EMBL/GenBank/DDBJ databases">
        <title>Genome Sequence Resource for Two Populations of Ditylenchus destructor, the Migratory Endoparasitic Phytonematode.</title>
        <authorList>
            <person name="Zhang H."/>
            <person name="Lin R."/>
            <person name="Xie B."/>
        </authorList>
    </citation>
    <scope>NUCLEOTIDE SEQUENCE</scope>
    <source>
        <strain evidence="7">BazhouSP</strain>
    </source>
</reference>
<evidence type="ECO:0000259" key="6">
    <source>
        <dbReference type="PROSITE" id="PS50262"/>
    </source>
</evidence>
<feature type="domain" description="G-protein coupled receptors family 1 profile" evidence="6">
    <location>
        <begin position="43"/>
        <end position="282"/>
    </location>
</feature>
<dbReference type="SUPFAM" id="SSF81321">
    <property type="entry name" value="Family A G protein-coupled receptor-like"/>
    <property type="match status" value="1"/>
</dbReference>
<feature type="transmembrane region" description="Helical" evidence="5">
    <location>
        <begin position="59"/>
        <end position="78"/>
    </location>
</feature>
<dbReference type="InterPro" id="IPR000276">
    <property type="entry name" value="GPCR_Rhodpsn"/>
</dbReference>
<comment type="subcellular location">
    <subcellularLocation>
        <location evidence="1">Membrane</location>
    </subcellularLocation>
</comment>
<name>A0AAD4MZK7_9BILA</name>
<dbReference type="GO" id="GO:0016020">
    <property type="term" value="C:membrane"/>
    <property type="evidence" value="ECO:0007669"/>
    <property type="project" value="UniProtKB-SubCell"/>
</dbReference>
<dbReference type="Proteomes" id="UP001201812">
    <property type="component" value="Unassembled WGS sequence"/>
</dbReference>
<organism evidence="7 8">
    <name type="scientific">Ditylenchus destructor</name>
    <dbReference type="NCBI Taxonomy" id="166010"/>
    <lineage>
        <taxon>Eukaryota</taxon>
        <taxon>Metazoa</taxon>
        <taxon>Ecdysozoa</taxon>
        <taxon>Nematoda</taxon>
        <taxon>Chromadorea</taxon>
        <taxon>Rhabditida</taxon>
        <taxon>Tylenchina</taxon>
        <taxon>Tylenchomorpha</taxon>
        <taxon>Sphaerularioidea</taxon>
        <taxon>Anguinidae</taxon>
        <taxon>Anguininae</taxon>
        <taxon>Ditylenchus</taxon>
    </lineage>
</organism>
<feature type="transmembrane region" description="Helical" evidence="5">
    <location>
        <begin position="262"/>
        <end position="285"/>
    </location>
</feature>
<keyword evidence="4 5" id="KW-0472">Membrane</keyword>